<name>A0ABQ1E072_9FIRM</name>
<keyword evidence="5" id="KW-1185">Reference proteome</keyword>
<evidence type="ECO:0000313" key="5">
    <source>
        <dbReference type="Proteomes" id="UP000620147"/>
    </source>
</evidence>
<sequence>MDIRETIRKNLKYYLERSPYTQAEIARALGVSKMSVTKWMKGDNSPNIELLEPLCKLLNINITDVFEEHPEPAETLTTDEQQLVTDYRSFSDEGKEKVRDYVTDLKGNPRYKKRDEPVMDQQA</sequence>
<dbReference type="RefSeq" id="WP_119194420.1">
    <property type="nucleotide sequence ID" value="NZ_BLYJ01000017.1"/>
</dbReference>
<dbReference type="PANTHER" id="PTHR46558:SF15">
    <property type="entry name" value="HELIX-TURN-HELIX DOMAIN PROTEIN"/>
    <property type="match status" value="1"/>
</dbReference>
<proteinExistence type="predicted"/>
<dbReference type="Gene3D" id="1.10.260.40">
    <property type="entry name" value="lambda repressor-like DNA-binding domains"/>
    <property type="match status" value="1"/>
</dbReference>
<dbReference type="SUPFAM" id="SSF47413">
    <property type="entry name" value="lambda repressor-like DNA-binding domains"/>
    <property type="match status" value="1"/>
</dbReference>
<evidence type="ECO:0000259" key="3">
    <source>
        <dbReference type="PROSITE" id="PS50943"/>
    </source>
</evidence>
<reference evidence="4 5" key="1">
    <citation type="submission" date="2020-06" db="EMBL/GenBank/DDBJ databases">
        <title>Characterization of fructooligosaccharide metabolism and fructooligosaccharide-degrading enzymes in human commensal butyrate producers.</title>
        <authorList>
            <person name="Tanno H."/>
            <person name="Fujii T."/>
            <person name="Hirano K."/>
            <person name="Maeno S."/>
            <person name="Tonozuka T."/>
            <person name="Sakamoto M."/>
            <person name="Ohkuma M."/>
            <person name="Tochio T."/>
            <person name="Endo A."/>
        </authorList>
    </citation>
    <scope>NUCLEOTIDE SEQUENCE [LARGE SCALE GENOMIC DNA]</scope>
    <source>
        <strain evidence="4 5">JCM 31056</strain>
    </source>
</reference>
<protein>
    <recommendedName>
        <fullName evidence="3">HTH cro/C1-type domain-containing protein</fullName>
    </recommendedName>
</protein>
<keyword evidence="1" id="KW-0238">DNA-binding</keyword>
<feature type="region of interest" description="Disordered" evidence="2">
    <location>
        <begin position="87"/>
        <end position="123"/>
    </location>
</feature>
<evidence type="ECO:0000256" key="1">
    <source>
        <dbReference type="ARBA" id="ARBA00023125"/>
    </source>
</evidence>
<organism evidence="4 5">
    <name type="scientific">Butyricicoccus faecihominis</name>
    <dbReference type="NCBI Taxonomy" id="1712515"/>
    <lineage>
        <taxon>Bacteria</taxon>
        <taxon>Bacillati</taxon>
        <taxon>Bacillota</taxon>
        <taxon>Clostridia</taxon>
        <taxon>Eubacteriales</taxon>
        <taxon>Butyricicoccaceae</taxon>
        <taxon>Butyricicoccus</taxon>
    </lineage>
</organism>
<accession>A0ABQ1E072</accession>
<feature type="domain" description="HTH cro/C1-type" evidence="3">
    <location>
        <begin position="11"/>
        <end position="65"/>
    </location>
</feature>
<dbReference type="PANTHER" id="PTHR46558">
    <property type="entry name" value="TRACRIPTIONAL REGULATORY PROTEIN-RELATED-RELATED"/>
    <property type="match status" value="1"/>
</dbReference>
<dbReference type="PROSITE" id="PS50943">
    <property type="entry name" value="HTH_CROC1"/>
    <property type="match status" value="1"/>
</dbReference>
<dbReference type="EMBL" id="BLYJ01000017">
    <property type="protein sequence ID" value="GFO88364.1"/>
    <property type="molecule type" value="Genomic_DNA"/>
</dbReference>
<dbReference type="InterPro" id="IPR010982">
    <property type="entry name" value="Lambda_DNA-bd_dom_sf"/>
</dbReference>
<comment type="caution">
    <text evidence="4">The sequence shown here is derived from an EMBL/GenBank/DDBJ whole genome shotgun (WGS) entry which is preliminary data.</text>
</comment>
<feature type="compositionally biased region" description="Basic and acidic residues" evidence="2">
    <location>
        <begin position="89"/>
        <end position="103"/>
    </location>
</feature>
<dbReference type="Proteomes" id="UP000620147">
    <property type="component" value="Unassembled WGS sequence"/>
</dbReference>
<evidence type="ECO:0000313" key="4">
    <source>
        <dbReference type="EMBL" id="GFO88364.1"/>
    </source>
</evidence>
<dbReference type="Pfam" id="PF01381">
    <property type="entry name" value="HTH_3"/>
    <property type="match status" value="1"/>
</dbReference>
<gene>
    <name evidence="4" type="ORF">BUFA31_15280</name>
</gene>
<dbReference type="SMART" id="SM00530">
    <property type="entry name" value="HTH_XRE"/>
    <property type="match status" value="1"/>
</dbReference>
<dbReference type="CDD" id="cd00093">
    <property type="entry name" value="HTH_XRE"/>
    <property type="match status" value="1"/>
</dbReference>
<evidence type="ECO:0000256" key="2">
    <source>
        <dbReference type="SAM" id="MobiDB-lite"/>
    </source>
</evidence>
<dbReference type="InterPro" id="IPR001387">
    <property type="entry name" value="Cro/C1-type_HTH"/>
</dbReference>